<dbReference type="EMBL" id="GBXM01004449">
    <property type="protein sequence ID" value="JAI04129.1"/>
    <property type="molecule type" value="Transcribed_RNA"/>
</dbReference>
<protein>
    <submittedName>
        <fullName evidence="1">Uncharacterized protein</fullName>
    </submittedName>
</protein>
<reference evidence="1" key="2">
    <citation type="journal article" date="2015" name="Fish Shellfish Immunol.">
        <title>Early steps in the European eel (Anguilla anguilla)-Vibrio vulnificus interaction in the gills: Role of the RtxA13 toxin.</title>
        <authorList>
            <person name="Callol A."/>
            <person name="Pajuelo D."/>
            <person name="Ebbesson L."/>
            <person name="Teles M."/>
            <person name="MacKenzie S."/>
            <person name="Amaro C."/>
        </authorList>
    </citation>
    <scope>NUCLEOTIDE SEQUENCE</scope>
</reference>
<reference evidence="1" key="1">
    <citation type="submission" date="2014-11" db="EMBL/GenBank/DDBJ databases">
        <authorList>
            <person name="Amaro Gonzalez C."/>
        </authorList>
    </citation>
    <scope>NUCLEOTIDE SEQUENCE</scope>
</reference>
<proteinExistence type="predicted"/>
<sequence>MILYTMMDSRPVVYEVSVVLFFTWRLH</sequence>
<accession>A0A0E9XR00</accession>
<name>A0A0E9XR00_ANGAN</name>
<evidence type="ECO:0000313" key="1">
    <source>
        <dbReference type="EMBL" id="JAI04129.1"/>
    </source>
</evidence>
<dbReference type="AlphaFoldDB" id="A0A0E9XR00"/>
<organism evidence="1">
    <name type="scientific">Anguilla anguilla</name>
    <name type="common">European freshwater eel</name>
    <name type="synonym">Muraena anguilla</name>
    <dbReference type="NCBI Taxonomy" id="7936"/>
    <lineage>
        <taxon>Eukaryota</taxon>
        <taxon>Metazoa</taxon>
        <taxon>Chordata</taxon>
        <taxon>Craniata</taxon>
        <taxon>Vertebrata</taxon>
        <taxon>Euteleostomi</taxon>
        <taxon>Actinopterygii</taxon>
        <taxon>Neopterygii</taxon>
        <taxon>Teleostei</taxon>
        <taxon>Anguilliformes</taxon>
        <taxon>Anguillidae</taxon>
        <taxon>Anguilla</taxon>
    </lineage>
</organism>